<dbReference type="PROSITE" id="PS50016">
    <property type="entry name" value="ZF_PHD_2"/>
    <property type="match status" value="1"/>
</dbReference>
<evidence type="ECO:0000313" key="7">
    <source>
        <dbReference type="EMBL" id="KAK9731165.1"/>
    </source>
</evidence>
<keyword evidence="2 4" id="KW-0863">Zinc-finger</keyword>
<dbReference type="EMBL" id="JASPKY010000137">
    <property type="protein sequence ID" value="KAK9731165.1"/>
    <property type="molecule type" value="Genomic_DNA"/>
</dbReference>
<evidence type="ECO:0000259" key="6">
    <source>
        <dbReference type="PROSITE" id="PS50016"/>
    </source>
</evidence>
<dbReference type="Proteomes" id="UP001458880">
    <property type="component" value="Unassembled WGS sequence"/>
</dbReference>
<accession>A0AAW1LAE2</accession>
<dbReference type="PROSITE" id="PS01359">
    <property type="entry name" value="ZF_PHD_1"/>
    <property type="match status" value="1"/>
</dbReference>
<dbReference type="SMART" id="SM00249">
    <property type="entry name" value="PHD"/>
    <property type="match status" value="1"/>
</dbReference>
<evidence type="ECO:0000256" key="2">
    <source>
        <dbReference type="ARBA" id="ARBA00022771"/>
    </source>
</evidence>
<comment type="caution">
    <text evidence="7">The sequence shown here is derived from an EMBL/GenBank/DDBJ whole genome shotgun (WGS) entry which is preliminary data.</text>
</comment>
<gene>
    <name evidence="7" type="ORF">QE152_g13882</name>
</gene>
<proteinExistence type="predicted"/>
<organism evidence="7 8">
    <name type="scientific">Popillia japonica</name>
    <name type="common">Japanese beetle</name>
    <dbReference type="NCBI Taxonomy" id="7064"/>
    <lineage>
        <taxon>Eukaryota</taxon>
        <taxon>Metazoa</taxon>
        <taxon>Ecdysozoa</taxon>
        <taxon>Arthropoda</taxon>
        <taxon>Hexapoda</taxon>
        <taxon>Insecta</taxon>
        <taxon>Pterygota</taxon>
        <taxon>Neoptera</taxon>
        <taxon>Endopterygota</taxon>
        <taxon>Coleoptera</taxon>
        <taxon>Polyphaga</taxon>
        <taxon>Scarabaeiformia</taxon>
        <taxon>Scarabaeidae</taxon>
        <taxon>Rutelinae</taxon>
        <taxon>Popillia</taxon>
    </lineage>
</organism>
<feature type="domain" description="PHD-type" evidence="6">
    <location>
        <begin position="3"/>
        <end position="59"/>
    </location>
</feature>
<dbReference type="CDD" id="cd15489">
    <property type="entry name" value="PHD_SF"/>
    <property type="match status" value="1"/>
</dbReference>
<feature type="coiled-coil region" evidence="5">
    <location>
        <begin position="118"/>
        <end position="173"/>
    </location>
</feature>
<evidence type="ECO:0000256" key="5">
    <source>
        <dbReference type="SAM" id="Coils"/>
    </source>
</evidence>
<dbReference type="InterPro" id="IPR019787">
    <property type="entry name" value="Znf_PHD-finger"/>
</dbReference>
<sequence length="247" mass="28166">MTLTKCFKCGDGLPEEGDFIYCHGCEEGYHFKCSISSSTYNAMSNKRKITWRCETCRDGRKADEYEAESQKSASQSGIKQQEIMEIKGMLRNLQNKIDGIVKSQQFISAKYDEIKSGQDKIEKQLKKFDETINRLISQDKIKEAKFEELSDRIAELEKRDSETKIEIHGLEELAEDNLGETVVKLIEKLDVNVDVSEIDLVERMKSKQTGKPRPIVVRFKTVRACNAVKAKKRAVLTNQDITGARSL</sequence>
<dbReference type="InterPro" id="IPR011011">
    <property type="entry name" value="Znf_FYVE_PHD"/>
</dbReference>
<dbReference type="SUPFAM" id="SSF57903">
    <property type="entry name" value="FYVE/PHD zinc finger"/>
    <property type="match status" value="1"/>
</dbReference>
<keyword evidence="5" id="KW-0175">Coiled coil</keyword>
<dbReference type="InterPro" id="IPR001965">
    <property type="entry name" value="Znf_PHD"/>
</dbReference>
<reference evidence="7 8" key="1">
    <citation type="journal article" date="2024" name="BMC Genomics">
        <title>De novo assembly and annotation of Popillia japonica's genome with initial clues to its potential as an invasive pest.</title>
        <authorList>
            <person name="Cucini C."/>
            <person name="Boschi S."/>
            <person name="Funari R."/>
            <person name="Cardaioli E."/>
            <person name="Iannotti N."/>
            <person name="Marturano G."/>
            <person name="Paoli F."/>
            <person name="Bruttini M."/>
            <person name="Carapelli A."/>
            <person name="Frati F."/>
            <person name="Nardi F."/>
        </authorList>
    </citation>
    <scope>NUCLEOTIDE SEQUENCE [LARGE SCALE GENOMIC DNA]</scope>
    <source>
        <strain evidence="7">DMR45628</strain>
    </source>
</reference>
<protein>
    <submittedName>
        <fullName evidence="7">PHD-finger</fullName>
    </submittedName>
</protein>
<evidence type="ECO:0000313" key="8">
    <source>
        <dbReference type="Proteomes" id="UP001458880"/>
    </source>
</evidence>
<keyword evidence="1" id="KW-0479">Metal-binding</keyword>
<dbReference type="InterPro" id="IPR019786">
    <property type="entry name" value="Zinc_finger_PHD-type_CS"/>
</dbReference>
<dbReference type="Gene3D" id="3.30.40.10">
    <property type="entry name" value="Zinc/RING finger domain, C3HC4 (zinc finger)"/>
    <property type="match status" value="1"/>
</dbReference>
<dbReference type="Pfam" id="PF00628">
    <property type="entry name" value="PHD"/>
    <property type="match status" value="1"/>
</dbReference>
<dbReference type="InterPro" id="IPR013083">
    <property type="entry name" value="Znf_RING/FYVE/PHD"/>
</dbReference>
<evidence type="ECO:0000256" key="3">
    <source>
        <dbReference type="ARBA" id="ARBA00022833"/>
    </source>
</evidence>
<keyword evidence="3" id="KW-0862">Zinc</keyword>
<evidence type="ECO:0000256" key="1">
    <source>
        <dbReference type="ARBA" id="ARBA00022723"/>
    </source>
</evidence>
<dbReference type="AlphaFoldDB" id="A0AAW1LAE2"/>
<evidence type="ECO:0000256" key="4">
    <source>
        <dbReference type="PROSITE-ProRule" id="PRU00146"/>
    </source>
</evidence>
<dbReference type="GO" id="GO:0008270">
    <property type="term" value="F:zinc ion binding"/>
    <property type="evidence" value="ECO:0007669"/>
    <property type="project" value="UniProtKB-KW"/>
</dbReference>
<keyword evidence="8" id="KW-1185">Reference proteome</keyword>
<name>A0AAW1LAE2_POPJA</name>